<name>A0A6A5KHS9_9PLEO</name>
<evidence type="ECO:0000256" key="1">
    <source>
        <dbReference type="SAM" id="MobiDB-lite"/>
    </source>
</evidence>
<feature type="compositionally biased region" description="Basic and acidic residues" evidence="1">
    <location>
        <begin position="105"/>
        <end position="119"/>
    </location>
</feature>
<feature type="region of interest" description="Disordered" evidence="1">
    <location>
        <begin position="380"/>
        <end position="432"/>
    </location>
</feature>
<organism evidence="2 3">
    <name type="scientific">Decorospora gaudefroyi</name>
    <dbReference type="NCBI Taxonomy" id="184978"/>
    <lineage>
        <taxon>Eukaryota</taxon>
        <taxon>Fungi</taxon>
        <taxon>Dikarya</taxon>
        <taxon>Ascomycota</taxon>
        <taxon>Pezizomycotina</taxon>
        <taxon>Dothideomycetes</taxon>
        <taxon>Pleosporomycetidae</taxon>
        <taxon>Pleosporales</taxon>
        <taxon>Pleosporineae</taxon>
        <taxon>Pleosporaceae</taxon>
        <taxon>Decorospora</taxon>
    </lineage>
</organism>
<accession>A0A6A5KHS9</accession>
<evidence type="ECO:0000313" key="2">
    <source>
        <dbReference type="EMBL" id="KAF1832983.1"/>
    </source>
</evidence>
<reference evidence="2" key="1">
    <citation type="submission" date="2020-01" db="EMBL/GenBank/DDBJ databases">
        <authorList>
            <consortium name="DOE Joint Genome Institute"/>
            <person name="Haridas S."/>
            <person name="Albert R."/>
            <person name="Binder M."/>
            <person name="Bloem J."/>
            <person name="Labutti K."/>
            <person name="Salamov A."/>
            <person name="Andreopoulos B."/>
            <person name="Baker S.E."/>
            <person name="Barry K."/>
            <person name="Bills G."/>
            <person name="Bluhm B.H."/>
            <person name="Cannon C."/>
            <person name="Castanera R."/>
            <person name="Culley D.E."/>
            <person name="Daum C."/>
            <person name="Ezra D."/>
            <person name="Gonzalez J.B."/>
            <person name="Henrissat B."/>
            <person name="Kuo A."/>
            <person name="Liang C."/>
            <person name="Lipzen A."/>
            <person name="Lutzoni F."/>
            <person name="Magnuson J."/>
            <person name="Mondo S."/>
            <person name="Nolan M."/>
            <person name="Ohm R."/>
            <person name="Pangilinan J."/>
            <person name="Park H.-J."/>
            <person name="Ramirez L."/>
            <person name="Alfaro M."/>
            <person name="Sun H."/>
            <person name="Tritt A."/>
            <person name="Yoshinaga Y."/>
            <person name="Zwiers L.-H."/>
            <person name="Turgeon B.G."/>
            <person name="Goodwin S.B."/>
            <person name="Spatafora J.W."/>
            <person name="Crous P.W."/>
            <person name="Grigoriev I.V."/>
        </authorList>
    </citation>
    <scope>NUCLEOTIDE SEQUENCE</scope>
    <source>
        <strain evidence="2">P77</strain>
    </source>
</reference>
<proteinExistence type="predicted"/>
<keyword evidence="3" id="KW-1185">Reference proteome</keyword>
<feature type="compositionally biased region" description="Basic residues" evidence="1">
    <location>
        <begin position="121"/>
        <end position="138"/>
    </location>
</feature>
<gene>
    <name evidence="2" type="ORF">BDW02DRAFT_648717</name>
</gene>
<protein>
    <submittedName>
        <fullName evidence="2">Uncharacterized protein</fullName>
    </submittedName>
</protein>
<dbReference type="AlphaFoldDB" id="A0A6A5KHS9"/>
<sequence length="566" mass="62862">MTERNYPQPNTTKSQTTTAILTSTLPDTLSIHELHKRRHKFSTDQTLHSDLHARGLAIFDHSIGHEVPAALREGRPVVEVLRGALRGIGGLFVEMEMGRGNGVKEVDAQSDDHEEENANSRRGKYASKRKRGSGRRPRSTNSHLTTKMGTGTNRLLSSARQRRGKYTHGPAKHSSNNPSLAPSSPPLPDSGGNNDPDGNKATTSPSAHPASTKKVVHTHNIISPNRLPSQTAELHAPIFVPKKPPQASRKQCKPNQKPVYNKQLTPSQPPKQTSSQLSQNSLIVRLKYARQEVEATGNSGQTPKERRKRRTYAQRYKSKEFVDSDTDSDSEEEVGLGFGLDEEGGGEEEEGEEETDKEDSMTITVQRRWGAVTDIDIDTDQTETDTELFKDDNKRQASPAHQRRNALVPRMPTSSPQPPTSHHDSNVPFSDSAAAVPTPHILSSPPAASLTPTYTFPPLPALPPADLTHFHRGMTIALENVILDSQDEPDLSLLEIIDELDDTRPIVNDWEHRMIMRGGQWVYQVLRDVWHGMNMEEDDRGGMMGEDMVRALEVWVEGEAVRLGRM</sequence>
<dbReference type="EMBL" id="ML975327">
    <property type="protein sequence ID" value="KAF1832983.1"/>
    <property type="molecule type" value="Genomic_DNA"/>
</dbReference>
<dbReference type="Proteomes" id="UP000800040">
    <property type="component" value="Unassembled WGS sequence"/>
</dbReference>
<feature type="region of interest" description="Disordered" evidence="1">
    <location>
        <begin position="293"/>
        <end position="363"/>
    </location>
</feature>
<feature type="compositionally biased region" description="Polar residues" evidence="1">
    <location>
        <begin position="140"/>
        <end position="159"/>
    </location>
</feature>
<feature type="region of interest" description="Disordered" evidence="1">
    <location>
        <begin position="240"/>
        <end position="279"/>
    </location>
</feature>
<dbReference type="OrthoDB" id="3790485at2759"/>
<evidence type="ECO:0000313" key="3">
    <source>
        <dbReference type="Proteomes" id="UP000800040"/>
    </source>
</evidence>
<feature type="compositionally biased region" description="Acidic residues" evidence="1">
    <location>
        <begin position="323"/>
        <end position="357"/>
    </location>
</feature>
<feature type="compositionally biased region" description="Polar residues" evidence="1">
    <location>
        <begin position="262"/>
        <end position="279"/>
    </location>
</feature>
<feature type="region of interest" description="Disordered" evidence="1">
    <location>
        <begin position="105"/>
        <end position="215"/>
    </location>
</feature>